<evidence type="ECO:0000256" key="3">
    <source>
        <dbReference type="ARBA" id="ARBA00023274"/>
    </source>
</evidence>
<dbReference type="InterPro" id="IPR003256">
    <property type="entry name" value="Ribosomal_uL24"/>
</dbReference>
<dbReference type="Proteomes" id="UP000271241">
    <property type="component" value="Unassembled WGS sequence"/>
</dbReference>
<dbReference type="OrthoDB" id="359154at2759"/>
<feature type="domain" description="KOW" evidence="4">
    <location>
        <begin position="24"/>
        <end position="51"/>
    </location>
</feature>
<dbReference type="HAMAP" id="MF_01326_B">
    <property type="entry name" value="Ribosomal_uL24_B"/>
    <property type="match status" value="1"/>
</dbReference>
<dbReference type="GO" id="GO:0005840">
    <property type="term" value="C:ribosome"/>
    <property type="evidence" value="ECO:0007669"/>
    <property type="project" value="UniProtKB-KW"/>
</dbReference>
<evidence type="ECO:0000259" key="4">
    <source>
        <dbReference type="SMART" id="SM00739"/>
    </source>
</evidence>
<feature type="non-terminal residue" evidence="5">
    <location>
        <position position="178"/>
    </location>
</feature>
<dbReference type="AlphaFoldDB" id="A0A4P9XHB5"/>
<evidence type="ECO:0000313" key="6">
    <source>
        <dbReference type="Proteomes" id="UP000271241"/>
    </source>
</evidence>
<dbReference type="GO" id="GO:0003735">
    <property type="term" value="F:structural constituent of ribosome"/>
    <property type="evidence" value="ECO:0007669"/>
    <property type="project" value="InterPro"/>
</dbReference>
<gene>
    <name evidence="5" type="ORF">THASP1DRAFT_10248</name>
</gene>
<protein>
    <submittedName>
        <fullName evidence="5">Translation protein SH3-like domain-containing protein</fullName>
    </submittedName>
</protein>
<evidence type="ECO:0000313" key="5">
    <source>
        <dbReference type="EMBL" id="RKP05056.1"/>
    </source>
</evidence>
<dbReference type="GO" id="GO:1990904">
    <property type="term" value="C:ribonucleoprotein complex"/>
    <property type="evidence" value="ECO:0007669"/>
    <property type="project" value="UniProtKB-KW"/>
</dbReference>
<dbReference type="PANTHER" id="PTHR12903">
    <property type="entry name" value="MITOCHONDRIAL RIBOSOMAL PROTEIN L24"/>
    <property type="match status" value="1"/>
</dbReference>
<dbReference type="GO" id="GO:0003723">
    <property type="term" value="F:RNA binding"/>
    <property type="evidence" value="ECO:0007669"/>
    <property type="project" value="InterPro"/>
</dbReference>
<dbReference type="Pfam" id="PF00467">
    <property type="entry name" value="KOW"/>
    <property type="match status" value="1"/>
</dbReference>
<feature type="non-terminal residue" evidence="5">
    <location>
        <position position="1"/>
    </location>
</feature>
<dbReference type="STRING" id="78915.A0A4P9XHB5"/>
<comment type="similarity">
    <text evidence="1">Belongs to the universal ribosomal protein uL24 family.</text>
</comment>
<dbReference type="SMART" id="SM00739">
    <property type="entry name" value="KOW"/>
    <property type="match status" value="1"/>
</dbReference>
<proteinExistence type="inferred from homology"/>
<dbReference type="InterPro" id="IPR005824">
    <property type="entry name" value="KOW"/>
</dbReference>
<dbReference type="InterPro" id="IPR057264">
    <property type="entry name" value="Ribosomal_uL24_C"/>
</dbReference>
<dbReference type="EMBL" id="KZ993292">
    <property type="protein sequence ID" value="RKP05056.1"/>
    <property type="molecule type" value="Genomic_DNA"/>
</dbReference>
<dbReference type="CDD" id="cd06089">
    <property type="entry name" value="KOW_RPL26"/>
    <property type="match status" value="1"/>
</dbReference>
<name>A0A4P9XHB5_9FUNG</name>
<dbReference type="Pfam" id="PF17136">
    <property type="entry name" value="ribosomal_L24"/>
    <property type="match status" value="1"/>
</dbReference>
<sequence>KAFNTRLAPRTKSIKPQDRLAYWKITRGDQVMVLTGKDKEKTGRVVQVFRKLNTVLVSGVNLVYKHVPKSANTPDGRVRKEMPVHVSNLSLINPETGLPTKVDVRKYTDASTGLTENRRYVRGTNIELPRHKYLEYQDEWKDSALDTLPSIASAVTFKPSMGVPPMPEGVINELRGKY</sequence>
<dbReference type="SUPFAM" id="SSF50104">
    <property type="entry name" value="Translation proteins SH3-like domain"/>
    <property type="match status" value="1"/>
</dbReference>
<evidence type="ECO:0000256" key="2">
    <source>
        <dbReference type="ARBA" id="ARBA00022980"/>
    </source>
</evidence>
<keyword evidence="3" id="KW-0687">Ribonucleoprotein</keyword>
<evidence type="ECO:0000256" key="1">
    <source>
        <dbReference type="ARBA" id="ARBA00010618"/>
    </source>
</evidence>
<keyword evidence="2" id="KW-0689">Ribosomal protein</keyword>
<dbReference type="InterPro" id="IPR041988">
    <property type="entry name" value="Ribosomal_uL24_KOW"/>
</dbReference>
<reference evidence="6" key="1">
    <citation type="journal article" date="2018" name="Nat. Microbiol.">
        <title>Leveraging single-cell genomics to expand the fungal tree of life.</title>
        <authorList>
            <person name="Ahrendt S.R."/>
            <person name="Quandt C.A."/>
            <person name="Ciobanu D."/>
            <person name="Clum A."/>
            <person name="Salamov A."/>
            <person name="Andreopoulos B."/>
            <person name="Cheng J.F."/>
            <person name="Woyke T."/>
            <person name="Pelin A."/>
            <person name="Henrissat B."/>
            <person name="Reynolds N.K."/>
            <person name="Benny G.L."/>
            <person name="Smith M.E."/>
            <person name="James T.Y."/>
            <person name="Grigoriev I.V."/>
        </authorList>
    </citation>
    <scope>NUCLEOTIDE SEQUENCE [LARGE SCALE GENOMIC DNA]</scope>
    <source>
        <strain evidence="6">RSA 1356</strain>
    </source>
</reference>
<accession>A0A4P9XHB5</accession>
<keyword evidence="6" id="KW-1185">Reference proteome</keyword>
<organism evidence="5 6">
    <name type="scientific">Thamnocephalis sphaerospora</name>
    <dbReference type="NCBI Taxonomy" id="78915"/>
    <lineage>
        <taxon>Eukaryota</taxon>
        <taxon>Fungi</taxon>
        <taxon>Fungi incertae sedis</taxon>
        <taxon>Zoopagomycota</taxon>
        <taxon>Zoopagomycotina</taxon>
        <taxon>Zoopagomycetes</taxon>
        <taxon>Zoopagales</taxon>
        <taxon>Sigmoideomycetaceae</taxon>
        <taxon>Thamnocephalis</taxon>
    </lineage>
</organism>
<dbReference type="InterPro" id="IPR008991">
    <property type="entry name" value="Translation_prot_SH3-like_sf"/>
</dbReference>
<dbReference type="GO" id="GO:0006412">
    <property type="term" value="P:translation"/>
    <property type="evidence" value="ECO:0007669"/>
    <property type="project" value="InterPro"/>
</dbReference>
<dbReference type="Gene3D" id="2.30.30.30">
    <property type="match status" value="1"/>
</dbReference>
<dbReference type="InterPro" id="IPR014722">
    <property type="entry name" value="Rib_uL2_dom2"/>
</dbReference>
<dbReference type="NCBIfam" id="TIGR01079">
    <property type="entry name" value="rplX_bact"/>
    <property type="match status" value="1"/>
</dbReference>